<evidence type="ECO:0000256" key="9">
    <source>
        <dbReference type="ARBA" id="ARBA00023242"/>
    </source>
</evidence>
<evidence type="ECO:0000313" key="12">
    <source>
        <dbReference type="EMBL" id="KAG5846363.1"/>
    </source>
</evidence>
<keyword evidence="3" id="KW-0677">Repeat</keyword>
<feature type="domain" description="BTB" evidence="11">
    <location>
        <begin position="31"/>
        <end position="103"/>
    </location>
</feature>
<comment type="caution">
    <text evidence="12">The sequence shown here is derived from an EMBL/GenBank/DDBJ whole genome shotgun (WGS) entry which is preliminary data.</text>
</comment>
<dbReference type="GO" id="GO:0008270">
    <property type="term" value="F:zinc ion binding"/>
    <property type="evidence" value="ECO:0007669"/>
    <property type="project" value="UniProtKB-KW"/>
</dbReference>
<keyword evidence="13" id="KW-1185">Reference proteome</keyword>
<evidence type="ECO:0000256" key="2">
    <source>
        <dbReference type="ARBA" id="ARBA00022723"/>
    </source>
</evidence>
<feature type="compositionally biased region" description="Polar residues" evidence="10">
    <location>
        <begin position="166"/>
        <end position="177"/>
    </location>
</feature>
<sequence length="217" mass="23083">MMEVKITLESKVAASNLLRSLHSQYQLGHLCDVTVQAGREDREGSFHAHRAVLAACSAYFQKVFIGQAPVGAQQPAVLLRDVSSEDFAAFTEFAYTASVKVTRAQLPRLLQVAIRLECRDLEEVCRVTGVTPTPETPPEPTDCSSIGVAPPEGQTSNLEPGKCETLESNGGSTSPNHASEGESAANQDRAGADATVALATKVVIRRMRCPEMEGGGG</sequence>
<evidence type="ECO:0000256" key="7">
    <source>
        <dbReference type="ARBA" id="ARBA00023125"/>
    </source>
</evidence>
<dbReference type="Pfam" id="PF00651">
    <property type="entry name" value="BTB"/>
    <property type="match status" value="1"/>
</dbReference>
<protein>
    <recommendedName>
        <fullName evidence="11">BTB domain-containing protein</fullName>
    </recommendedName>
</protein>
<dbReference type="InterPro" id="IPR050457">
    <property type="entry name" value="ZnFinger_BTB_dom_contain"/>
</dbReference>
<evidence type="ECO:0000256" key="4">
    <source>
        <dbReference type="ARBA" id="ARBA00022771"/>
    </source>
</evidence>
<keyword evidence="4" id="KW-0863">Zinc-finger</keyword>
<evidence type="ECO:0000256" key="5">
    <source>
        <dbReference type="ARBA" id="ARBA00022833"/>
    </source>
</evidence>
<dbReference type="EMBL" id="JAFIRN010000006">
    <property type="protein sequence ID" value="KAG5846363.1"/>
    <property type="molecule type" value="Genomic_DNA"/>
</dbReference>
<keyword evidence="5" id="KW-0862">Zinc</keyword>
<dbReference type="PANTHER" id="PTHR46105:SF5">
    <property type="entry name" value="ZINC FINGER AND BTB DOMAIN-CONTAINING PROTEIN 44 ISOFORM X1"/>
    <property type="match status" value="1"/>
</dbReference>
<name>A0A9D3MF50_ANGAN</name>
<dbReference type="Proteomes" id="UP001044222">
    <property type="component" value="Unassembled WGS sequence"/>
</dbReference>
<dbReference type="InterPro" id="IPR011333">
    <property type="entry name" value="SKP1/BTB/POZ_sf"/>
</dbReference>
<evidence type="ECO:0000256" key="6">
    <source>
        <dbReference type="ARBA" id="ARBA00023015"/>
    </source>
</evidence>
<keyword evidence="8" id="KW-0804">Transcription</keyword>
<evidence type="ECO:0000256" key="3">
    <source>
        <dbReference type="ARBA" id="ARBA00022737"/>
    </source>
</evidence>
<dbReference type="SMART" id="SM00225">
    <property type="entry name" value="BTB"/>
    <property type="match status" value="1"/>
</dbReference>
<dbReference type="PROSITE" id="PS50097">
    <property type="entry name" value="BTB"/>
    <property type="match status" value="1"/>
</dbReference>
<feature type="non-terminal residue" evidence="12">
    <location>
        <position position="217"/>
    </location>
</feature>
<evidence type="ECO:0000259" key="11">
    <source>
        <dbReference type="PROSITE" id="PS50097"/>
    </source>
</evidence>
<dbReference type="SUPFAM" id="SSF54695">
    <property type="entry name" value="POZ domain"/>
    <property type="match status" value="1"/>
</dbReference>
<evidence type="ECO:0000256" key="8">
    <source>
        <dbReference type="ARBA" id="ARBA00023163"/>
    </source>
</evidence>
<dbReference type="GO" id="GO:0000981">
    <property type="term" value="F:DNA-binding transcription factor activity, RNA polymerase II-specific"/>
    <property type="evidence" value="ECO:0007669"/>
    <property type="project" value="TreeGrafter"/>
</dbReference>
<evidence type="ECO:0000256" key="1">
    <source>
        <dbReference type="ARBA" id="ARBA00004123"/>
    </source>
</evidence>
<accession>A0A9D3MF50</accession>
<keyword evidence="7" id="KW-0238">DNA-binding</keyword>
<keyword evidence="9" id="KW-0539">Nucleus</keyword>
<keyword evidence="6" id="KW-0805">Transcription regulation</keyword>
<proteinExistence type="predicted"/>
<evidence type="ECO:0000313" key="13">
    <source>
        <dbReference type="Proteomes" id="UP001044222"/>
    </source>
</evidence>
<keyword evidence="2" id="KW-0479">Metal-binding</keyword>
<reference evidence="12" key="1">
    <citation type="submission" date="2021-01" db="EMBL/GenBank/DDBJ databases">
        <title>A chromosome-scale assembly of European eel, Anguilla anguilla.</title>
        <authorList>
            <person name="Henkel C."/>
            <person name="Jong-Raadsen S.A."/>
            <person name="Dufour S."/>
            <person name="Weltzien F.-A."/>
            <person name="Palstra A.P."/>
            <person name="Pelster B."/>
            <person name="Spaink H.P."/>
            <person name="Van Den Thillart G.E."/>
            <person name="Jansen H."/>
            <person name="Zahm M."/>
            <person name="Klopp C."/>
            <person name="Cedric C."/>
            <person name="Louis A."/>
            <person name="Berthelot C."/>
            <person name="Parey E."/>
            <person name="Roest Crollius H."/>
            <person name="Montfort J."/>
            <person name="Robinson-Rechavi M."/>
            <person name="Bucao C."/>
            <person name="Bouchez O."/>
            <person name="Gislard M."/>
            <person name="Lluch J."/>
            <person name="Milhes M."/>
            <person name="Lampietro C."/>
            <person name="Lopez Roques C."/>
            <person name="Donnadieu C."/>
            <person name="Braasch I."/>
            <person name="Desvignes T."/>
            <person name="Postlethwait J."/>
            <person name="Bobe J."/>
            <person name="Guiguen Y."/>
            <person name="Dirks R."/>
        </authorList>
    </citation>
    <scope>NUCLEOTIDE SEQUENCE</scope>
    <source>
        <strain evidence="12">Tag_6206</strain>
        <tissue evidence="12">Liver</tissue>
    </source>
</reference>
<feature type="region of interest" description="Disordered" evidence="10">
    <location>
        <begin position="129"/>
        <end position="192"/>
    </location>
</feature>
<evidence type="ECO:0000256" key="10">
    <source>
        <dbReference type="SAM" id="MobiDB-lite"/>
    </source>
</evidence>
<dbReference type="GO" id="GO:0005634">
    <property type="term" value="C:nucleus"/>
    <property type="evidence" value="ECO:0007669"/>
    <property type="project" value="UniProtKB-SubCell"/>
</dbReference>
<gene>
    <name evidence="12" type="ORF">ANANG_G00114130</name>
</gene>
<organism evidence="12 13">
    <name type="scientific">Anguilla anguilla</name>
    <name type="common">European freshwater eel</name>
    <name type="synonym">Muraena anguilla</name>
    <dbReference type="NCBI Taxonomy" id="7936"/>
    <lineage>
        <taxon>Eukaryota</taxon>
        <taxon>Metazoa</taxon>
        <taxon>Chordata</taxon>
        <taxon>Craniata</taxon>
        <taxon>Vertebrata</taxon>
        <taxon>Euteleostomi</taxon>
        <taxon>Actinopterygii</taxon>
        <taxon>Neopterygii</taxon>
        <taxon>Teleostei</taxon>
        <taxon>Anguilliformes</taxon>
        <taxon>Anguillidae</taxon>
        <taxon>Anguilla</taxon>
    </lineage>
</organism>
<dbReference type="InterPro" id="IPR000210">
    <property type="entry name" value="BTB/POZ_dom"/>
</dbReference>
<dbReference type="AlphaFoldDB" id="A0A9D3MF50"/>
<comment type="subcellular location">
    <subcellularLocation>
        <location evidence="1">Nucleus</location>
    </subcellularLocation>
</comment>
<dbReference type="PANTHER" id="PTHR46105">
    <property type="entry name" value="AGAP004733-PA"/>
    <property type="match status" value="1"/>
</dbReference>
<dbReference type="GO" id="GO:0000978">
    <property type="term" value="F:RNA polymerase II cis-regulatory region sequence-specific DNA binding"/>
    <property type="evidence" value="ECO:0007669"/>
    <property type="project" value="TreeGrafter"/>
</dbReference>
<dbReference type="Gene3D" id="3.30.710.10">
    <property type="entry name" value="Potassium Channel Kv1.1, Chain A"/>
    <property type="match status" value="1"/>
</dbReference>